<dbReference type="InterPro" id="IPR007016">
    <property type="entry name" value="O-antigen_ligase-rel_domated"/>
</dbReference>
<gene>
    <name evidence="7" type="ORF">NSCAC_1382</name>
</gene>
<keyword evidence="3 5" id="KW-1133">Transmembrane helix</keyword>
<feature type="transmembrane region" description="Helical" evidence="5">
    <location>
        <begin position="38"/>
        <end position="55"/>
    </location>
</feature>
<dbReference type="GO" id="GO:0016020">
    <property type="term" value="C:membrane"/>
    <property type="evidence" value="ECO:0007669"/>
    <property type="project" value="UniProtKB-SubCell"/>
</dbReference>
<dbReference type="KEGG" id="ntg:NSCAC_1382"/>
<organism evidence="7 8">
    <name type="scientific">Candidatus Nitrosacidococcus tergens</name>
    <dbReference type="NCBI Taxonomy" id="553981"/>
    <lineage>
        <taxon>Bacteria</taxon>
        <taxon>Pseudomonadati</taxon>
        <taxon>Pseudomonadota</taxon>
        <taxon>Gammaproteobacteria</taxon>
        <taxon>Chromatiales</taxon>
        <taxon>Chromatiaceae</taxon>
        <taxon>Candidatus Nitrosacidococcus</taxon>
    </lineage>
</organism>
<evidence type="ECO:0000256" key="1">
    <source>
        <dbReference type="ARBA" id="ARBA00004141"/>
    </source>
</evidence>
<feature type="transmembrane region" description="Helical" evidence="5">
    <location>
        <begin position="124"/>
        <end position="143"/>
    </location>
</feature>
<feature type="domain" description="O-antigen ligase-related" evidence="6">
    <location>
        <begin position="197"/>
        <end position="361"/>
    </location>
</feature>
<evidence type="ECO:0000256" key="3">
    <source>
        <dbReference type="ARBA" id="ARBA00022989"/>
    </source>
</evidence>
<feature type="transmembrane region" description="Helical" evidence="5">
    <location>
        <begin position="92"/>
        <end position="112"/>
    </location>
</feature>
<keyword evidence="4 5" id="KW-0472">Membrane</keyword>
<accession>A0A7G1QAR0</accession>
<dbReference type="InterPro" id="IPR051533">
    <property type="entry name" value="WaaL-like"/>
</dbReference>
<dbReference type="PANTHER" id="PTHR37422:SF13">
    <property type="entry name" value="LIPOPOLYSACCHARIDE BIOSYNTHESIS PROTEIN PA4999-RELATED"/>
    <property type="match status" value="1"/>
</dbReference>
<dbReference type="RefSeq" id="WP_197744069.1">
    <property type="nucleotide sequence ID" value="NZ_LR778175.1"/>
</dbReference>
<feature type="transmembrane region" description="Helical" evidence="5">
    <location>
        <begin position="212"/>
        <end position="229"/>
    </location>
</feature>
<dbReference type="Pfam" id="PF04932">
    <property type="entry name" value="Wzy_C"/>
    <property type="match status" value="1"/>
</dbReference>
<evidence type="ECO:0000256" key="2">
    <source>
        <dbReference type="ARBA" id="ARBA00022692"/>
    </source>
</evidence>
<evidence type="ECO:0000313" key="7">
    <source>
        <dbReference type="EMBL" id="CAB1276859.1"/>
    </source>
</evidence>
<comment type="subcellular location">
    <subcellularLocation>
        <location evidence="1">Membrane</location>
        <topology evidence="1">Multi-pass membrane protein</topology>
    </subcellularLocation>
</comment>
<feature type="transmembrane region" description="Helical" evidence="5">
    <location>
        <begin position="352"/>
        <end position="370"/>
    </location>
</feature>
<sequence>MNIVLKGAEYFCIFLQWLNHYSWFFVFIFPPLLTTNAAAMQPIVVMAILGLYQLIRQPSRILADSAYHPLIFLFLCIWLPILFSLPDSITPVPTLHAGFTFLLYFLSGIVIFQVGRETDMQNKLLIAITLVAGFCAIDGIVQLVLGRNLFGYPLDEGNISGVFYPKLRLGHILAVFSPLYFEGLRRYIPYQWLIWILALLLVLVILFTGRRVAWIMLSIASIFYGVYCFKMGFWQNWKKHLSVIGIGIILLIPIILLYSPFSQRIAQTLGLFTRDYQAINLATSYRLPLWNTAYAISKDHWLNGTGVRGFREACKKYADKNPKNINIYEASQPIYGCSTHPHSILLEISTEVGLIGIMGYFLFGWLFWRYMKKVPPDQYPNVIPWAITVLVAVFPLDAHMAFYGSYWSSTTWWLIALTLAKIAPKASKAASNLD</sequence>
<dbReference type="EMBL" id="LR778175">
    <property type="protein sequence ID" value="CAB1276859.1"/>
    <property type="molecule type" value="Genomic_DNA"/>
</dbReference>
<feature type="transmembrane region" description="Helical" evidence="5">
    <location>
        <begin position="382"/>
        <end position="400"/>
    </location>
</feature>
<feature type="transmembrane region" description="Helical" evidence="5">
    <location>
        <begin position="67"/>
        <end position="86"/>
    </location>
</feature>
<keyword evidence="8" id="KW-1185">Reference proteome</keyword>
<feature type="transmembrane region" description="Helical" evidence="5">
    <location>
        <begin position="163"/>
        <end position="181"/>
    </location>
</feature>
<feature type="transmembrane region" description="Helical" evidence="5">
    <location>
        <begin position="188"/>
        <end position="206"/>
    </location>
</feature>
<feature type="transmembrane region" description="Helical" evidence="5">
    <location>
        <begin position="241"/>
        <end position="261"/>
    </location>
</feature>
<evidence type="ECO:0000313" key="8">
    <source>
        <dbReference type="Proteomes" id="UP000516072"/>
    </source>
</evidence>
<name>A0A7G1QAR0_9GAMM</name>
<reference evidence="7 8" key="1">
    <citation type="submission" date="2020-03" db="EMBL/GenBank/DDBJ databases">
        <authorList>
            <person name="Picone N."/>
        </authorList>
    </citation>
    <scope>NUCLEOTIDE SEQUENCE [LARGE SCALE GENOMIC DNA]</scope>
    <source>
        <strain evidence="7">NSCAC1</strain>
    </source>
</reference>
<proteinExistence type="predicted"/>
<dbReference type="PANTHER" id="PTHR37422">
    <property type="entry name" value="TEICHURONIC ACID BIOSYNTHESIS PROTEIN TUAE"/>
    <property type="match status" value="1"/>
</dbReference>
<protein>
    <submittedName>
        <fullName evidence="7">Putative O-antigen polymerase</fullName>
    </submittedName>
</protein>
<dbReference type="Proteomes" id="UP000516072">
    <property type="component" value="Chromosome"/>
</dbReference>
<feature type="transmembrane region" description="Helical" evidence="5">
    <location>
        <begin position="12"/>
        <end position="32"/>
    </location>
</feature>
<evidence type="ECO:0000256" key="5">
    <source>
        <dbReference type="SAM" id="Phobius"/>
    </source>
</evidence>
<keyword evidence="2 5" id="KW-0812">Transmembrane</keyword>
<dbReference type="AlphaFoldDB" id="A0A7G1QAR0"/>
<evidence type="ECO:0000259" key="6">
    <source>
        <dbReference type="Pfam" id="PF04932"/>
    </source>
</evidence>
<evidence type="ECO:0000256" key="4">
    <source>
        <dbReference type="ARBA" id="ARBA00023136"/>
    </source>
</evidence>